<dbReference type="SUPFAM" id="SSF64268">
    <property type="entry name" value="PX domain"/>
    <property type="match status" value="1"/>
</dbReference>
<feature type="compositionally biased region" description="Basic residues" evidence="3">
    <location>
        <begin position="578"/>
        <end position="603"/>
    </location>
</feature>
<dbReference type="InterPro" id="IPR036871">
    <property type="entry name" value="PX_dom_sf"/>
</dbReference>
<dbReference type="PROSITE" id="PS51207">
    <property type="entry name" value="PXA"/>
    <property type="match status" value="1"/>
</dbReference>
<feature type="region of interest" description="Disordered" evidence="3">
    <location>
        <begin position="454"/>
        <end position="481"/>
    </location>
</feature>
<reference evidence="7" key="2">
    <citation type="submission" date="2021-12" db="EMBL/GenBank/DDBJ databases">
        <title>Resequencing data analysis of finger millet.</title>
        <authorList>
            <person name="Hatakeyama M."/>
            <person name="Aluri S."/>
            <person name="Balachadran M.T."/>
            <person name="Sivarajan S.R."/>
            <person name="Poveda L."/>
            <person name="Shimizu-Inatsugi R."/>
            <person name="Schlapbach R."/>
            <person name="Sreeman S.M."/>
            <person name="Shimizu K.K."/>
        </authorList>
    </citation>
    <scope>NUCLEOTIDE SEQUENCE</scope>
</reference>
<reference evidence="7" key="1">
    <citation type="journal article" date="2018" name="DNA Res.">
        <title>Multiple hybrid de novo genome assembly of finger millet, an orphan allotetraploid crop.</title>
        <authorList>
            <person name="Hatakeyama M."/>
            <person name="Aluri S."/>
            <person name="Balachadran M.T."/>
            <person name="Sivarajan S.R."/>
            <person name="Patrignani A."/>
            <person name="Gruter S."/>
            <person name="Poveda L."/>
            <person name="Shimizu-Inatsugi R."/>
            <person name="Baeten J."/>
            <person name="Francoijs K.J."/>
            <person name="Nataraja K.N."/>
            <person name="Reddy Y.A.N."/>
            <person name="Phadnis S."/>
            <person name="Ravikumar R.L."/>
            <person name="Schlapbach R."/>
            <person name="Sreeman S.M."/>
            <person name="Shimizu K.K."/>
        </authorList>
    </citation>
    <scope>NUCLEOTIDE SEQUENCE</scope>
</reference>
<comment type="caution">
    <text evidence="7">The sequence shown here is derived from an EMBL/GenBank/DDBJ whole genome shotgun (WGS) entry which is preliminary data.</text>
</comment>
<gene>
    <name evidence="7" type="primary">ga06094</name>
    <name evidence="7" type="ORF">PR202_ga06094</name>
</gene>
<dbReference type="SMART" id="SM00312">
    <property type="entry name" value="PX"/>
    <property type="match status" value="1"/>
</dbReference>
<keyword evidence="2" id="KW-0963">Cytoplasm</keyword>
<feature type="region of interest" description="Disordered" evidence="3">
    <location>
        <begin position="514"/>
        <end position="612"/>
    </location>
</feature>
<organism evidence="7 8">
    <name type="scientific">Eleusine coracana subsp. coracana</name>
    <dbReference type="NCBI Taxonomy" id="191504"/>
    <lineage>
        <taxon>Eukaryota</taxon>
        <taxon>Viridiplantae</taxon>
        <taxon>Streptophyta</taxon>
        <taxon>Embryophyta</taxon>
        <taxon>Tracheophyta</taxon>
        <taxon>Spermatophyta</taxon>
        <taxon>Magnoliopsida</taxon>
        <taxon>Liliopsida</taxon>
        <taxon>Poales</taxon>
        <taxon>Poaceae</taxon>
        <taxon>PACMAD clade</taxon>
        <taxon>Chloridoideae</taxon>
        <taxon>Cynodonteae</taxon>
        <taxon>Eleusininae</taxon>
        <taxon>Eleusine</taxon>
    </lineage>
</organism>
<dbReference type="PANTHER" id="PTHR22999">
    <property type="entry name" value="PX SERINE/THREONINE KINASE PXK"/>
    <property type="match status" value="1"/>
</dbReference>
<evidence type="ECO:0000256" key="1">
    <source>
        <dbReference type="ARBA" id="ARBA00004496"/>
    </source>
</evidence>
<feature type="region of interest" description="Disordered" evidence="3">
    <location>
        <begin position="818"/>
        <end position="881"/>
    </location>
</feature>
<dbReference type="GO" id="GO:0035091">
    <property type="term" value="F:phosphatidylinositol binding"/>
    <property type="evidence" value="ECO:0007669"/>
    <property type="project" value="InterPro"/>
</dbReference>
<accession>A0AAV5BVR3</accession>
<dbReference type="Pfam" id="PF02194">
    <property type="entry name" value="PXA"/>
    <property type="match status" value="1"/>
</dbReference>
<evidence type="ECO:0000259" key="5">
    <source>
        <dbReference type="PROSITE" id="PS50195"/>
    </source>
</evidence>
<evidence type="ECO:0000313" key="7">
    <source>
        <dbReference type="EMBL" id="GJM89869.1"/>
    </source>
</evidence>
<dbReference type="InterPro" id="IPR013937">
    <property type="entry name" value="Sorting_nexin_C"/>
</dbReference>
<dbReference type="SMART" id="SM00313">
    <property type="entry name" value="PXA"/>
    <property type="match status" value="1"/>
</dbReference>
<feature type="region of interest" description="Disordered" evidence="3">
    <location>
        <begin position="301"/>
        <end position="407"/>
    </location>
</feature>
<keyword evidence="4" id="KW-1133">Transmembrane helix</keyword>
<evidence type="ECO:0000256" key="2">
    <source>
        <dbReference type="ARBA" id="ARBA00022490"/>
    </source>
</evidence>
<dbReference type="InterPro" id="IPR051837">
    <property type="entry name" value="SortingNexin/PXDomain-PKLike"/>
</dbReference>
<dbReference type="GO" id="GO:0016020">
    <property type="term" value="C:membrane"/>
    <property type="evidence" value="ECO:0007669"/>
    <property type="project" value="UniProtKB-ARBA"/>
</dbReference>
<dbReference type="PROSITE" id="PS50195">
    <property type="entry name" value="PX"/>
    <property type="match status" value="1"/>
</dbReference>
<dbReference type="InterPro" id="IPR001683">
    <property type="entry name" value="PX_dom"/>
</dbReference>
<dbReference type="Proteomes" id="UP001054889">
    <property type="component" value="Unassembled WGS sequence"/>
</dbReference>
<sequence>MATTGGEHRAQTLRDLAEEGKKRAVLLLVFAFGLAFLMSLTSSSAWINLPFATALIVLFRYISLDYDIRRKATTTTDHNVGRPLIQTKSTEINKIPPTVSDGRPVWRSKVNSPPVEAALEQFTRHLVTEWVTDLWYSRVTPDKEGPEELINVVNTALGEFSARARNVNLINLLTRDLVDLICNNLELYHFCQAKIGKEKFVNLSSERRDAELKLTLIAENKLHPALFSATAEYKVLQSLADGLISATVKPQDLQCSFFRYTARELLACAVLKPVVNLANPRFINERIESFALSRASKAEKRVTESLEDATTVKPREPPMPSVDEFSALIDPSGPGVELVPFHQGQSKTASDVHPSKSKDSSLKLKSPNSSLISSSHPLESTSLPSSSHIAMDNGFPTNHNDQQARDSYGRECAPSLGISSQQKHQALAPEHLENMWTKGKNYKSENIKHVAKVSSLGSTPSVQPSVPNNTSIRHHPSIPQRQTDLPYSEDQHLIRHSTTPTYSNGTNHLQKSLSAEVAGHASPEDFGVESESSYTTEDEESNNVTGLDSPVTRVWDSKSKGNVTSSHIHHPLESSGFHKTKKTRSHVGKLKVSRTSSGRKRPRSNAVKTPAWQEVERSSLLVGDDSDILNASANDPRMNGVFDDTDVENMARMFSSANASSLSLVSTDSSYSSNYCGANVLEDSYLKLRCEVVGASIVKSGSGMFAVYSISVTDANGNSWSIKRRFRHFEELHRRLKEYAQYNLHLPPKHFLSSGLEVPVVRERCKMLDIYLKKLLQIPIVSSCIEVWDFLSVDSQTYIFTDSLSVIQTLSVGLDERSNEKDRRALRKGNAEKNSGTSISNTTAILDQDNSGSDPELNDYSLSINSGNPKKQLPSETEDTSQILEPDGYSVASNNLQDGGWIRQVNSHTLRQAFWVAKQILQLGMGDTFDDWLVEKIQLLRKGRIIAFAVNRVEQILWPDGIFLTKHPKRQAASPPNAHGNGINNNLTDEQRLEAAHRANFVRELIIDKAPYSLVSLVGRKEYERCAQDIFFFLQSPVCLKQLAFELLELLIRAGFPELDGTVRTWHEDKQQLHTLE</sequence>
<dbReference type="InterPro" id="IPR003114">
    <property type="entry name" value="Phox_assoc"/>
</dbReference>
<name>A0AAV5BVR3_ELECO</name>
<feature type="compositionally biased region" description="Polar residues" evidence="3">
    <location>
        <begin position="860"/>
        <end position="869"/>
    </location>
</feature>
<dbReference type="PANTHER" id="PTHR22999:SF28">
    <property type="entry name" value="PHOX (PX) DOMAIN-CONTAINING PROTEIN"/>
    <property type="match status" value="1"/>
</dbReference>
<proteinExistence type="predicted"/>
<feature type="compositionally biased region" description="Polar residues" evidence="3">
    <location>
        <begin position="455"/>
        <end position="471"/>
    </location>
</feature>
<evidence type="ECO:0000256" key="4">
    <source>
        <dbReference type="SAM" id="Phobius"/>
    </source>
</evidence>
<feature type="compositionally biased region" description="Low complexity" evidence="3">
    <location>
        <begin position="363"/>
        <end position="387"/>
    </location>
</feature>
<dbReference type="AlphaFoldDB" id="A0AAV5BVR3"/>
<dbReference type="EMBL" id="BQKI01000002">
    <property type="protein sequence ID" value="GJM89869.1"/>
    <property type="molecule type" value="Genomic_DNA"/>
</dbReference>
<dbReference type="GO" id="GO:0005768">
    <property type="term" value="C:endosome"/>
    <property type="evidence" value="ECO:0007669"/>
    <property type="project" value="UniProtKB-ARBA"/>
</dbReference>
<feature type="transmembrane region" description="Helical" evidence="4">
    <location>
        <begin position="24"/>
        <end position="40"/>
    </location>
</feature>
<feature type="domain" description="PX" evidence="5">
    <location>
        <begin position="686"/>
        <end position="798"/>
    </location>
</feature>
<protein>
    <submittedName>
        <fullName evidence="7">Uncharacterized protein</fullName>
    </submittedName>
</protein>
<keyword evidence="4" id="KW-0472">Membrane</keyword>
<feature type="compositionally biased region" description="Polar residues" evidence="3">
    <location>
        <begin position="832"/>
        <end position="853"/>
    </location>
</feature>
<evidence type="ECO:0000256" key="3">
    <source>
        <dbReference type="SAM" id="MobiDB-lite"/>
    </source>
</evidence>
<dbReference type="Gene3D" id="3.30.1520.10">
    <property type="entry name" value="Phox-like domain"/>
    <property type="match status" value="1"/>
</dbReference>
<dbReference type="Pfam" id="PF08628">
    <property type="entry name" value="Nexin_C"/>
    <property type="match status" value="1"/>
</dbReference>
<feature type="domain" description="PXA" evidence="6">
    <location>
        <begin position="112"/>
        <end position="294"/>
    </location>
</feature>
<comment type="subcellular location">
    <subcellularLocation>
        <location evidence="1">Cytoplasm</location>
    </subcellularLocation>
</comment>
<dbReference type="Pfam" id="PF00787">
    <property type="entry name" value="PX"/>
    <property type="match status" value="1"/>
</dbReference>
<evidence type="ECO:0000259" key="6">
    <source>
        <dbReference type="PROSITE" id="PS51207"/>
    </source>
</evidence>
<feature type="compositionally biased region" description="Basic and acidic residues" evidence="3">
    <location>
        <begin position="353"/>
        <end position="362"/>
    </location>
</feature>
<keyword evidence="4" id="KW-0812">Transmembrane</keyword>
<evidence type="ECO:0000313" key="8">
    <source>
        <dbReference type="Proteomes" id="UP001054889"/>
    </source>
</evidence>
<keyword evidence="8" id="KW-1185">Reference proteome</keyword>